<dbReference type="GO" id="GO:0001046">
    <property type="term" value="F:core promoter sequence-specific DNA binding"/>
    <property type="evidence" value="ECO:0007669"/>
    <property type="project" value="TreeGrafter"/>
</dbReference>
<evidence type="ECO:0000313" key="6">
    <source>
        <dbReference type="Proteomes" id="UP001165289"/>
    </source>
</evidence>
<dbReference type="GO" id="GO:0016251">
    <property type="term" value="F:RNA polymerase II general transcription initiation factor activity"/>
    <property type="evidence" value="ECO:0007669"/>
    <property type="project" value="TreeGrafter"/>
</dbReference>
<organism evidence="5 6">
    <name type="scientific">Oopsacas minuta</name>
    <dbReference type="NCBI Taxonomy" id="111878"/>
    <lineage>
        <taxon>Eukaryota</taxon>
        <taxon>Metazoa</taxon>
        <taxon>Porifera</taxon>
        <taxon>Hexactinellida</taxon>
        <taxon>Hexasterophora</taxon>
        <taxon>Lyssacinosida</taxon>
        <taxon>Leucopsacidae</taxon>
        <taxon>Oopsacas</taxon>
    </lineage>
</organism>
<dbReference type="AlphaFoldDB" id="A0AAV7K237"/>
<dbReference type="EMBL" id="JAKMXF010000222">
    <property type="protein sequence ID" value="KAI6654670.1"/>
    <property type="molecule type" value="Genomic_DNA"/>
</dbReference>
<protein>
    <submittedName>
        <fullName evidence="5">DNA polymerase epsilon subunit C</fullName>
    </submittedName>
</protein>
<dbReference type="InterPro" id="IPR050568">
    <property type="entry name" value="Transcr_DNA_Rep_Reg"/>
</dbReference>
<accession>A0AAV7K237</accession>
<gene>
    <name evidence="5" type="ORF">LOD99_1064</name>
</gene>
<evidence type="ECO:0000259" key="4">
    <source>
        <dbReference type="Pfam" id="PF00808"/>
    </source>
</evidence>
<dbReference type="CDD" id="cd22906">
    <property type="entry name" value="HFD_DRAP1"/>
    <property type="match status" value="1"/>
</dbReference>
<comment type="caution">
    <text evidence="5">The sequence shown here is derived from an EMBL/GenBank/DDBJ whole genome shotgun (WGS) entry which is preliminary data.</text>
</comment>
<dbReference type="Proteomes" id="UP001165289">
    <property type="component" value="Unassembled WGS sequence"/>
</dbReference>
<evidence type="ECO:0000313" key="5">
    <source>
        <dbReference type="EMBL" id="KAI6654670.1"/>
    </source>
</evidence>
<evidence type="ECO:0000256" key="3">
    <source>
        <dbReference type="SAM" id="MobiDB-lite"/>
    </source>
</evidence>
<dbReference type="GO" id="GO:0005634">
    <property type="term" value="C:nucleus"/>
    <property type="evidence" value="ECO:0007669"/>
    <property type="project" value="UniProtKB-SubCell"/>
</dbReference>
<feature type="compositionally biased region" description="Basic and acidic residues" evidence="3">
    <location>
        <begin position="230"/>
        <end position="253"/>
    </location>
</feature>
<keyword evidence="2" id="KW-0539">Nucleus</keyword>
<evidence type="ECO:0000256" key="2">
    <source>
        <dbReference type="ARBA" id="ARBA00023242"/>
    </source>
</evidence>
<comment type="subcellular location">
    <subcellularLocation>
        <location evidence="1">Nucleus</location>
    </subcellularLocation>
</comment>
<feature type="compositionally biased region" description="Polar residues" evidence="3">
    <location>
        <begin position="256"/>
        <end position="267"/>
    </location>
</feature>
<reference evidence="5 6" key="1">
    <citation type="journal article" date="2023" name="BMC Biol.">
        <title>The compact genome of the sponge Oopsacas minuta (Hexactinellida) is lacking key metazoan core genes.</title>
        <authorList>
            <person name="Santini S."/>
            <person name="Schenkelaars Q."/>
            <person name="Jourda C."/>
            <person name="Duchesne M."/>
            <person name="Belahbib H."/>
            <person name="Rocher C."/>
            <person name="Selva M."/>
            <person name="Riesgo A."/>
            <person name="Vervoort M."/>
            <person name="Leys S.P."/>
            <person name="Kodjabachian L."/>
            <person name="Le Bivic A."/>
            <person name="Borchiellini C."/>
            <person name="Claverie J.M."/>
            <person name="Renard E."/>
        </authorList>
    </citation>
    <scope>NUCLEOTIDE SEQUENCE [LARGE SCALE GENOMIC DNA]</scope>
    <source>
        <strain evidence="5">SPO-2</strain>
    </source>
</reference>
<feature type="domain" description="Transcription factor CBF/NF-Y/archaeal histone" evidence="4">
    <location>
        <begin position="10"/>
        <end position="75"/>
    </location>
</feature>
<dbReference type="InterPro" id="IPR003958">
    <property type="entry name" value="CBFA_NFYB_domain"/>
</dbReference>
<dbReference type="SUPFAM" id="SSF47113">
    <property type="entry name" value="Histone-fold"/>
    <property type="match status" value="1"/>
</dbReference>
<dbReference type="PANTHER" id="PTHR10252">
    <property type="entry name" value="HISTONE-LIKE TRANSCRIPTION FACTOR CCAAT-RELATED"/>
    <property type="match status" value="1"/>
</dbReference>
<proteinExistence type="predicted"/>
<name>A0AAV7K237_9METZ</name>
<dbReference type="InterPro" id="IPR009072">
    <property type="entry name" value="Histone-fold"/>
</dbReference>
<feature type="region of interest" description="Disordered" evidence="3">
    <location>
        <begin position="123"/>
        <end position="181"/>
    </location>
</feature>
<dbReference type="Gene3D" id="1.10.20.10">
    <property type="entry name" value="Histone, subunit A"/>
    <property type="match status" value="1"/>
</dbReference>
<dbReference type="GO" id="GO:0046982">
    <property type="term" value="F:protein heterodimerization activity"/>
    <property type="evidence" value="ECO:0007669"/>
    <property type="project" value="InterPro"/>
</dbReference>
<keyword evidence="6" id="KW-1185">Reference proteome</keyword>
<dbReference type="PANTHER" id="PTHR10252:SF5">
    <property type="entry name" value="DR1-ASSOCIATED COREPRESSOR"/>
    <property type="match status" value="1"/>
</dbReference>
<feature type="region of interest" description="Disordered" evidence="3">
    <location>
        <begin position="220"/>
        <end position="267"/>
    </location>
</feature>
<evidence type="ECO:0000256" key="1">
    <source>
        <dbReference type="ARBA" id="ARBA00004123"/>
    </source>
</evidence>
<sequence>MPPKRKFNSRFPSARIKKIMQSDEDIGKVSAPVPLVVSRAVEVFLEALLSKAQEQLDKSRTASRTLSPVHLKRCIETEPKFDFLRGLVQHVTDNRPSTPEIMPQSHSIVMNNSHRDPRIQTASSITGSIDSSEMPKRKRGRPLGSGKKSGDGTSIKKTKPQLFNPDGTPYKPRRGRKSKAWKEAIARGENPLLIGHNWTSTVENPNDPDQLHMIQPLPLELTPQPSDTPTDPKTEGTRSEQIREEVITTDDHSLPAPTNSTSSSCLIPTPLQTNNFNYNMSSIINNGQSDDDDYDS</sequence>
<dbReference type="Pfam" id="PF00808">
    <property type="entry name" value="CBFD_NFYB_HMF"/>
    <property type="match status" value="1"/>
</dbReference>